<evidence type="ECO:0008006" key="5">
    <source>
        <dbReference type="Google" id="ProtNLM"/>
    </source>
</evidence>
<feature type="compositionally biased region" description="Low complexity" evidence="1">
    <location>
        <begin position="30"/>
        <end position="43"/>
    </location>
</feature>
<evidence type="ECO:0000256" key="2">
    <source>
        <dbReference type="SAM" id="SignalP"/>
    </source>
</evidence>
<proteinExistence type="predicted"/>
<evidence type="ECO:0000256" key="1">
    <source>
        <dbReference type="SAM" id="MobiDB-lite"/>
    </source>
</evidence>
<dbReference type="AlphaFoldDB" id="A0AAN8P1G7"/>
<feature type="region of interest" description="Disordered" evidence="1">
    <location>
        <begin position="103"/>
        <end position="140"/>
    </location>
</feature>
<evidence type="ECO:0000313" key="3">
    <source>
        <dbReference type="EMBL" id="KAK6520856.1"/>
    </source>
</evidence>
<name>A0AAN8P1G7_9PEZI</name>
<comment type="caution">
    <text evidence="3">The sequence shown here is derived from an EMBL/GenBank/DDBJ whole genome shotgun (WGS) entry which is preliminary data.</text>
</comment>
<feature type="region of interest" description="Disordered" evidence="1">
    <location>
        <begin position="21"/>
        <end position="46"/>
    </location>
</feature>
<protein>
    <recommendedName>
        <fullName evidence="5">Secreted protein</fullName>
    </recommendedName>
</protein>
<sequence>MVMLKVIAILSASTLVVAPPPGSHNRYRLQGQNQNQQDSDSPGGTINLFRNPVVIPPTPILTENPSPISANIQLNSDYSMSQYSPSDGSREINFELARMQFPSGGSGRNSGFSLSPIGTPKSGGMRTDSRFQSPRGKGTVRKKHIHFEGDENVTVNDAPDQEKKIGSPPTTIQMLGMPSTARGPKPTYRDPVAMMPNWGSLAQGQGDSEDVVDSDSSIGDDFLENLEEDAPETDQLITYRPGLTPRVRQAMASRGGNAY</sequence>
<feature type="region of interest" description="Disordered" evidence="1">
    <location>
        <begin position="154"/>
        <end position="183"/>
    </location>
</feature>
<reference evidence="3 4" key="1">
    <citation type="submission" date="2019-10" db="EMBL/GenBank/DDBJ databases">
        <authorList>
            <person name="Palmer J.M."/>
        </authorList>
    </citation>
    <scope>NUCLEOTIDE SEQUENCE [LARGE SCALE GENOMIC DNA]</scope>
    <source>
        <strain evidence="3 4">TWF506</strain>
    </source>
</reference>
<organism evidence="3 4">
    <name type="scientific">Arthrobotrys conoides</name>
    <dbReference type="NCBI Taxonomy" id="74498"/>
    <lineage>
        <taxon>Eukaryota</taxon>
        <taxon>Fungi</taxon>
        <taxon>Dikarya</taxon>
        <taxon>Ascomycota</taxon>
        <taxon>Pezizomycotina</taxon>
        <taxon>Orbiliomycetes</taxon>
        <taxon>Orbiliales</taxon>
        <taxon>Orbiliaceae</taxon>
        <taxon>Arthrobotrys</taxon>
    </lineage>
</organism>
<feature type="signal peptide" evidence="2">
    <location>
        <begin position="1"/>
        <end position="18"/>
    </location>
</feature>
<evidence type="ECO:0000313" key="4">
    <source>
        <dbReference type="Proteomes" id="UP001307849"/>
    </source>
</evidence>
<keyword evidence="4" id="KW-1185">Reference proteome</keyword>
<dbReference type="EMBL" id="JAVHJM010000001">
    <property type="protein sequence ID" value="KAK6520856.1"/>
    <property type="molecule type" value="Genomic_DNA"/>
</dbReference>
<accession>A0AAN8P1G7</accession>
<feature type="chain" id="PRO_5043000908" description="Secreted protein" evidence="2">
    <location>
        <begin position="19"/>
        <end position="259"/>
    </location>
</feature>
<keyword evidence="2" id="KW-0732">Signal</keyword>
<gene>
    <name evidence="3" type="ORF">TWF506_001099</name>
</gene>
<dbReference type="Proteomes" id="UP001307849">
    <property type="component" value="Unassembled WGS sequence"/>
</dbReference>